<evidence type="ECO:0000256" key="1">
    <source>
        <dbReference type="ARBA" id="ARBA00022737"/>
    </source>
</evidence>
<sequence>MAAFDLALIKTTSDQEETKEPFRAEYASSGSTGTTVLGGWDSLEDGADPAKVTQHPLCTLPPDPSHVPKARDPNPTYKHTAPPSNQTDTKNATNPNPVYPETHQLNVHPEPIAFSSGGDTPNNQPHAVTHPEDLHDEPAFRPASNVDGNAGIQADARAAYPTDGEPAPKASNNDTDLFVQPHAVAYLRDDDVTATSARSENVDVCRQECAATHQNNVETILRPSCSDIDDDNLHIQAYAVRYHENDDDDDDNTIPSSGDAADENEQIDDIKPYAVAFMCRDDEEFLQHDRSSEEAQPKETLQKAKSVSNRSNDIPTWLAEDDLRPFERKRFPCASWVNNDDYSSDQNTLKPNQVFLPNAHKNEACGTFLQDDRCSEETQPKETLQNATTVSSRSNDIPTGVSEGNSSRNHAYTSIPNALRPNPMYLPNVHKEADFGNLGCTYRRMCVAAVTAAFLALLIFGWTFAWLYFNGSSQDTQMVSSIFNNPQDSTKPQTFNSSLSATPPSTFNSPEDVILAKTFNSSQDATLPSNSISLQDSTLLSTSNRTEGGTLPSTSDSSQGAAMPKTSNRPHGAMLTSTLNGSQETETRGVNSRTEKIVFGGTGSDPGMFGDNRAVAVSADNEVFVTDKYNKRVQVFNINGVFLRLFLTFLQATGEQKIHPYDVSIDGKGHLWVVGRIMCAYDDPVHVVQYSQGGQPLTNFGVPDSTWSPGVGMAVDVRNDKIIVILNEEILMFQPNGSFYRSIGKGRHQFVYVTPDNRGRILVTDYSSSNVQVFDYSGHWLSGVGGYGRGDGELIRPRGVCIDSSGHVIVANAGNRRLDMFTSRGEFVRTVVDMENPWGIAVGPGGQLVVTNVDDNTVTIFPPTLTFLH</sequence>
<dbReference type="Proteomes" id="UP000838412">
    <property type="component" value="Chromosome 12"/>
</dbReference>
<dbReference type="InterPro" id="IPR001258">
    <property type="entry name" value="NHL_repeat"/>
</dbReference>
<organism evidence="5 6">
    <name type="scientific">Branchiostoma lanceolatum</name>
    <name type="common">Common lancelet</name>
    <name type="synonym">Amphioxus lanceolatum</name>
    <dbReference type="NCBI Taxonomy" id="7740"/>
    <lineage>
        <taxon>Eukaryota</taxon>
        <taxon>Metazoa</taxon>
        <taxon>Chordata</taxon>
        <taxon>Cephalochordata</taxon>
        <taxon>Leptocardii</taxon>
        <taxon>Amphioxiformes</taxon>
        <taxon>Branchiostomatidae</taxon>
        <taxon>Branchiostoma</taxon>
    </lineage>
</organism>
<feature type="region of interest" description="Disordered" evidence="3">
    <location>
        <begin position="378"/>
        <end position="409"/>
    </location>
</feature>
<feature type="transmembrane region" description="Helical" evidence="4">
    <location>
        <begin position="447"/>
        <end position="469"/>
    </location>
</feature>
<feature type="compositionally biased region" description="Low complexity" evidence="3">
    <location>
        <begin position="28"/>
        <end position="39"/>
    </location>
</feature>
<feature type="compositionally biased region" description="Basic and acidic residues" evidence="3">
    <location>
        <begin position="129"/>
        <end position="139"/>
    </location>
</feature>
<reference evidence="5" key="1">
    <citation type="submission" date="2022-01" db="EMBL/GenBank/DDBJ databases">
        <authorList>
            <person name="Braso-Vives M."/>
        </authorList>
    </citation>
    <scope>NUCLEOTIDE SEQUENCE</scope>
</reference>
<feature type="region of interest" description="Disordered" evidence="3">
    <location>
        <begin position="542"/>
        <end position="594"/>
    </location>
</feature>
<keyword evidence="1" id="KW-0677">Repeat</keyword>
<keyword evidence="6" id="KW-1185">Reference proteome</keyword>
<proteinExistence type="predicted"/>
<feature type="compositionally biased region" description="Polar residues" evidence="3">
    <location>
        <begin position="542"/>
        <end position="592"/>
    </location>
</feature>
<dbReference type="Pfam" id="PF01436">
    <property type="entry name" value="NHL"/>
    <property type="match status" value="3"/>
</dbReference>
<dbReference type="Gene3D" id="2.120.10.30">
    <property type="entry name" value="TolB, C-terminal domain"/>
    <property type="match status" value="2"/>
</dbReference>
<feature type="region of interest" description="Disordered" evidence="3">
    <location>
        <begin position="244"/>
        <end position="267"/>
    </location>
</feature>
<feature type="region of interest" description="Disordered" evidence="3">
    <location>
        <begin position="287"/>
        <end position="309"/>
    </location>
</feature>
<dbReference type="FunFam" id="2.120.10.30:FF:000064">
    <property type="entry name" value="Uncharacterized protein"/>
    <property type="match status" value="1"/>
</dbReference>
<dbReference type="SUPFAM" id="SSF101898">
    <property type="entry name" value="NHL repeat"/>
    <property type="match status" value="1"/>
</dbReference>
<protein>
    <submittedName>
        <fullName evidence="5">TRIM2 protein</fullName>
    </submittedName>
</protein>
<keyword evidence="4" id="KW-0472">Membrane</keyword>
<name>A0A8J9YT42_BRALA</name>
<feature type="compositionally biased region" description="Polar residues" evidence="3">
    <location>
        <begin position="117"/>
        <end position="126"/>
    </location>
</feature>
<dbReference type="GO" id="GO:0043161">
    <property type="term" value="P:proteasome-mediated ubiquitin-dependent protein catabolic process"/>
    <property type="evidence" value="ECO:0007669"/>
    <property type="project" value="TreeGrafter"/>
</dbReference>
<dbReference type="AlphaFoldDB" id="A0A8J9YT42"/>
<dbReference type="InterPro" id="IPR050952">
    <property type="entry name" value="TRIM-NHL_E3_ligases"/>
</dbReference>
<evidence type="ECO:0000313" key="5">
    <source>
        <dbReference type="EMBL" id="CAH1241217.1"/>
    </source>
</evidence>
<feature type="compositionally biased region" description="Polar residues" evidence="3">
    <location>
        <begin position="381"/>
        <end position="409"/>
    </location>
</feature>
<gene>
    <name evidence="5" type="primary">TRIM2</name>
    <name evidence="5" type="ORF">BLAG_LOCUS4954</name>
</gene>
<feature type="repeat" description="NHL" evidence="2">
    <location>
        <begin position="781"/>
        <end position="824"/>
    </location>
</feature>
<feature type="compositionally biased region" description="Polar residues" evidence="3">
    <location>
        <begin position="82"/>
        <end position="96"/>
    </location>
</feature>
<dbReference type="EMBL" id="OV696697">
    <property type="protein sequence ID" value="CAH1241217.1"/>
    <property type="molecule type" value="Genomic_DNA"/>
</dbReference>
<feature type="repeat" description="NHL" evidence="2">
    <location>
        <begin position="737"/>
        <end position="777"/>
    </location>
</feature>
<accession>A0A8J9YT42</accession>
<feature type="region of interest" description="Disordered" evidence="3">
    <location>
        <begin position="483"/>
        <end position="507"/>
    </location>
</feature>
<feature type="repeat" description="NHL" evidence="2">
    <location>
        <begin position="596"/>
        <end position="639"/>
    </location>
</feature>
<keyword evidence="4" id="KW-0812">Transmembrane</keyword>
<evidence type="ECO:0000256" key="4">
    <source>
        <dbReference type="SAM" id="Phobius"/>
    </source>
</evidence>
<dbReference type="OrthoDB" id="6105938at2759"/>
<dbReference type="GO" id="GO:0000209">
    <property type="term" value="P:protein polyubiquitination"/>
    <property type="evidence" value="ECO:0007669"/>
    <property type="project" value="TreeGrafter"/>
</dbReference>
<feature type="compositionally biased region" description="Basic and acidic residues" evidence="3">
    <location>
        <begin position="287"/>
        <end position="302"/>
    </location>
</feature>
<dbReference type="PANTHER" id="PTHR24104:SF50">
    <property type="entry name" value="SMP-30_GLUCONOLACTONASE_LRE-LIKE REGION DOMAIN-CONTAINING PROTEIN"/>
    <property type="match status" value="1"/>
</dbReference>
<dbReference type="PROSITE" id="PS51125">
    <property type="entry name" value="NHL"/>
    <property type="match status" value="3"/>
</dbReference>
<keyword evidence="4" id="KW-1133">Transmembrane helix</keyword>
<dbReference type="CDD" id="cd05819">
    <property type="entry name" value="NHL"/>
    <property type="match status" value="1"/>
</dbReference>
<dbReference type="InterPro" id="IPR011042">
    <property type="entry name" value="6-blade_b-propeller_TolB-like"/>
</dbReference>
<dbReference type="GO" id="GO:0061630">
    <property type="term" value="F:ubiquitin protein ligase activity"/>
    <property type="evidence" value="ECO:0007669"/>
    <property type="project" value="TreeGrafter"/>
</dbReference>
<feature type="region of interest" description="Disordered" evidence="3">
    <location>
        <begin position="1"/>
        <end position="148"/>
    </location>
</feature>
<evidence type="ECO:0000313" key="6">
    <source>
        <dbReference type="Proteomes" id="UP000838412"/>
    </source>
</evidence>
<evidence type="ECO:0000256" key="3">
    <source>
        <dbReference type="SAM" id="MobiDB-lite"/>
    </source>
</evidence>
<evidence type="ECO:0000256" key="2">
    <source>
        <dbReference type="PROSITE-ProRule" id="PRU00504"/>
    </source>
</evidence>
<dbReference type="PANTHER" id="PTHR24104">
    <property type="entry name" value="E3 UBIQUITIN-PROTEIN LIGASE NHLRC1-RELATED"/>
    <property type="match status" value="1"/>
</dbReference>